<feature type="region of interest" description="Disordered" evidence="1">
    <location>
        <begin position="121"/>
        <end position="141"/>
    </location>
</feature>
<evidence type="ECO:0000313" key="2">
    <source>
        <dbReference type="EnsemblPlants" id="PGSC0003DMT400087205"/>
    </source>
</evidence>
<dbReference type="Gramene" id="PGSC0003DMT400087205">
    <property type="protein sequence ID" value="PGSC0003DMT400087205"/>
    <property type="gene ID" value="PGSC0003DMG400036776"/>
</dbReference>
<dbReference type="HOGENOM" id="CLU_119756_0_0_1"/>
<evidence type="ECO:0000313" key="3">
    <source>
        <dbReference type="Proteomes" id="UP000011115"/>
    </source>
</evidence>
<evidence type="ECO:0000256" key="1">
    <source>
        <dbReference type="SAM" id="MobiDB-lite"/>
    </source>
</evidence>
<dbReference type="Proteomes" id="UP000011115">
    <property type="component" value="Unassembled WGS sequence"/>
</dbReference>
<keyword evidence="3" id="KW-1185">Reference proteome</keyword>
<dbReference type="InParanoid" id="M1DDC7"/>
<proteinExistence type="predicted"/>
<dbReference type="PaxDb" id="4113-PGSC0003DMT400087205"/>
<dbReference type="OMA" id="ACKICSI"/>
<protein>
    <submittedName>
        <fullName evidence="2">TNP2-like transposon protein</fullName>
    </submittedName>
</protein>
<dbReference type="PANTHER" id="PTHR33499:SF26">
    <property type="entry name" value="DUF4216 DOMAIN-CONTAINING PROTEIN"/>
    <property type="match status" value="1"/>
</dbReference>
<name>M1DDC7_SOLTU</name>
<reference evidence="3" key="1">
    <citation type="journal article" date="2011" name="Nature">
        <title>Genome sequence and analysis of the tuber crop potato.</title>
        <authorList>
            <consortium name="The Potato Genome Sequencing Consortium"/>
        </authorList>
    </citation>
    <scope>NUCLEOTIDE SEQUENCE [LARGE SCALE GENOMIC DNA]</scope>
    <source>
        <strain evidence="3">cv. DM1-3 516 R44</strain>
    </source>
</reference>
<dbReference type="PANTHER" id="PTHR33499">
    <property type="entry name" value="OS12G0282400 PROTEIN-RELATED"/>
    <property type="match status" value="1"/>
</dbReference>
<accession>M1DDC7</accession>
<organism evidence="2 3">
    <name type="scientific">Solanum tuberosum</name>
    <name type="common">Potato</name>
    <dbReference type="NCBI Taxonomy" id="4113"/>
    <lineage>
        <taxon>Eukaryota</taxon>
        <taxon>Viridiplantae</taxon>
        <taxon>Streptophyta</taxon>
        <taxon>Embryophyta</taxon>
        <taxon>Tracheophyta</taxon>
        <taxon>Spermatophyta</taxon>
        <taxon>Magnoliopsida</taxon>
        <taxon>eudicotyledons</taxon>
        <taxon>Gunneridae</taxon>
        <taxon>Pentapetalae</taxon>
        <taxon>asterids</taxon>
        <taxon>lamiids</taxon>
        <taxon>Solanales</taxon>
        <taxon>Solanaceae</taxon>
        <taxon>Solanoideae</taxon>
        <taxon>Solaneae</taxon>
        <taxon>Solanum</taxon>
    </lineage>
</organism>
<dbReference type="EnsemblPlants" id="PGSC0003DMT400087205">
    <property type="protein sequence ID" value="PGSC0003DMT400087205"/>
    <property type="gene ID" value="PGSC0003DMG400036776"/>
</dbReference>
<reference evidence="2" key="2">
    <citation type="submission" date="2015-06" db="UniProtKB">
        <authorList>
            <consortium name="EnsemblPlants"/>
        </authorList>
    </citation>
    <scope>IDENTIFICATION</scope>
    <source>
        <strain evidence="2">DM1-3 516 R44</strain>
    </source>
</reference>
<dbReference type="AlphaFoldDB" id="M1DDC7"/>
<sequence length="177" mass="20099">MNDHRDHILGWMNELWNKWRGHLHANYVKDKPIQQSLRIIPRGVGEKRMGMAKLKEMVQADPSLPSIEIVEKCCGPQTRSHVFGFGDGVKAKDLKGGTSSKVELLSALRSTREDNKCLNEENKSLNEENKSLNEENKSLNDRLSTLEDEMKEIMKMKELFAAQQSHVQPATSPVSTE</sequence>
<feature type="compositionally biased region" description="Basic and acidic residues" evidence="1">
    <location>
        <begin position="121"/>
        <end position="140"/>
    </location>
</feature>